<evidence type="ECO:0000256" key="1">
    <source>
        <dbReference type="SAM" id="Phobius"/>
    </source>
</evidence>
<keyword evidence="1" id="KW-0472">Membrane</keyword>
<organism evidence="2 3">
    <name type="scientific">Ralstonia phage vB_RsoP_BMB50</name>
    <dbReference type="NCBI Taxonomy" id="2834269"/>
    <lineage>
        <taxon>Viruses</taxon>
        <taxon>Duplodnaviria</taxon>
        <taxon>Heunggongvirae</taxon>
        <taxon>Uroviricota</taxon>
        <taxon>Caudoviricetes</taxon>
        <taxon>Autographivirales</taxon>
        <taxon>Autonotataviridae</taxon>
        <taxon>Okabevirinae</taxon>
        <taxon>Hongshanvirus</taxon>
        <taxon>Hongshanvirus BMB50</taxon>
    </lineage>
</organism>
<evidence type="ECO:0000313" key="3">
    <source>
        <dbReference type="Proteomes" id="UP000694260"/>
    </source>
</evidence>
<dbReference type="EMBL" id="MW965453">
    <property type="protein sequence ID" value="QVE65547.1"/>
    <property type="molecule type" value="Genomic_DNA"/>
</dbReference>
<reference evidence="2" key="1">
    <citation type="submission" date="2021-04" db="EMBL/GenBank/DDBJ databases">
        <title>Genomic characterization of the novel lytic bacteriophage vB_RsoP_BMB50 infecting Ralstonia solanacearum.</title>
        <authorList>
            <person name="Wang K."/>
            <person name="Liu Q."/>
            <person name="Dong Z."/>
            <person name="Sun M."/>
            <person name="Peng D."/>
        </authorList>
    </citation>
    <scope>NUCLEOTIDE SEQUENCE</scope>
</reference>
<dbReference type="Proteomes" id="UP000694260">
    <property type="component" value="Segment"/>
</dbReference>
<keyword evidence="3" id="KW-1185">Reference proteome</keyword>
<name>A0A8E5NVG0_9CAUD</name>
<proteinExistence type="predicted"/>
<keyword evidence="1" id="KW-1133">Transmembrane helix</keyword>
<evidence type="ECO:0000313" key="2">
    <source>
        <dbReference type="EMBL" id="QVE65547.1"/>
    </source>
</evidence>
<sequence>MSDKQPNDVEVEAGAGDVKIGAKFSGAQAWAGAIGVLVLLAAASVYILSKGGVL</sequence>
<feature type="transmembrane region" description="Helical" evidence="1">
    <location>
        <begin position="29"/>
        <end position="48"/>
    </location>
</feature>
<protein>
    <submittedName>
        <fullName evidence="2">Uncharacterized protein</fullName>
    </submittedName>
</protein>
<keyword evidence="1" id="KW-0812">Transmembrane</keyword>
<accession>A0A8E5NVG0</accession>